<reference evidence="2 3" key="1">
    <citation type="submission" date="2018-06" db="EMBL/GenBank/DDBJ databases">
        <title>Marinomonas sp. YLB-05 draft genome sequence.</title>
        <authorList>
            <person name="Yu L."/>
            <person name="Tang X."/>
        </authorList>
    </citation>
    <scope>NUCLEOTIDE SEQUENCE [LARGE SCALE GENOMIC DNA]</scope>
    <source>
        <strain evidence="2 3">YLB-05</strain>
    </source>
</reference>
<dbReference type="InterPro" id="IPR011852">
    <property type="entry name" value="TRAP_TAXI"/>
</dbReference>
<protein>
    <submittedName>
        <fullName evidence="2">TRAP transporter substrate-binding protein</fullName>
    </submittedName>
</protein>
<dbReference type="Gene3D" id="3.40.190.10">
    <property type="entry name" value="Periplasmic binding protein-like II"/>
    <property type="match status" value="2"/>
</dbReference>
<dbReference type="Pfam" id="PF16868">
    <property type="entry name" value="NMT1_3"/>
    <property type="match status" value="1"/>
</dbReference>
<name>A0A370UD91_9GAMM</name>
<dbReference type="PANTHER" id="PTHR42941">
    <property type="entry name" value="SLL1037 PROTEIN"/>
    <property type="match status" value="1"/>
</dbReference>
<accession>A0A370UD91</accession>
<organism evidence="2 3">
    <name type="scientific">Marinomonas piezotolerans</name>
    <dbReference type="NCBI Taxonomy" id="2213058"/>
    <lineage>
        <taxon>Bacteria</taxon>
        <taxon>Pseudomonadati</taxon>
        <taxon>Pseudomonadota</taxon>
        <taxon>Gammaproteobacteria</taxon>
        <taxon>Oceanospirillales</taxon>
        <taxon>Oceanospirillaceae</taxon>
        <taxon>Marinomonas</taxon>
    </lineage>
</organism>
<comment type="caution">
    <text evidence="2">The sequence shown here is derived from an EMBL/GenBank/DDBJ whole genome shotgun (WGS) entry which is preliminary data.</text>
</comment>
<sequence length="335" mass="36105">MYHPRKLLKNGLCAVGVVFATSFMASVSHAERIGMESATPNSILGMLPQAMAPHWSKEGVDIQLSLNQTLTKSLLKLGQGSLDSAVIPPLAYNAMKKGVGPYARISDKAKSLSKNVRGLFTLPGSYYHAITRADSGIQTWADARGKRVYIGPPAGAANSQIMSLAEAGGLPKGEYDGIKAPWGAATQSYQDGQFDVYVGTFSLGSQSLAELSLANDIRLLGLPGEKMLPPKGLGMQAAEIPVNTYPGQVNTKPVLTWQTIMMMAVNKDVSDDTAYTLTKLFIEKRWELAQSNALFNDLLTTDYFVGVNAPLHPGAVRYYREAGIDIPEELLPPQS</sequence>
<evidence type="ECO:0000256" key="1">
    <source>
        <dbReference type="SAM" id="SignalP"/>
    </source>
</evidence>
<dbReference type="EMBL" id="QKRA01000001">
    <property type="protein sequence ID" value="RDL45655.1"/>
    <property type="molecule type" value="Genomic_DNA"/>
</dbReference>
<dbReference type="OrthoDB" id="9780180at2"/>
<evidence type="ECO:0000313" key="3">
    <source>
        <dbReference type="Proteomes" id="UP000254326"/>
    </source>
</evidence>
<dbReference type="SUPFAM" id="SSF53850">
    <property type="entry name" value="Periplasmic binding protein-like II"/>
    <property type="match status" value="1"/>
</dbReference>
<dbReference type="NCBIfam" id="TIGR02122">
    <property type="entry name" value="TRAP_TAXI"/>
    <property type="match status" value="1"/>
</dbReference>
<feature type="chain" id="PRO_5016910650" evidence="1">
    <location>
        <begin position="31"/>
        <end position="335"/>
    </location>
</feature>
<dbReference type="AlphaFoldDB" id="A0A370UD91"/>
<keyword evidence="3" id="KW-1185">Reference proteome</keyword>
<feature type="signal peptide" evidence="1">
    <location>
        <begin position="1"/>
        <end position="30"/>
    </location>
</feature>
<keyword evidence="1" id="KW-0732">Signal</keyword>
<gene>
    <name evidence="2" type="ORF">DN730_00965</name>
</gene>
<evidence type="ECO:0000313" key="2">
    <source>
        <dbReference type="EMBL" id="RDL45655.1"/>
    </source>
</evidence>
<dbReference type="Proteomes" id="UP000254326">
    <property type="component" value="Unassembled WGS sequence"/>
</dbReference>
<dbReference type="PANTHER" id="PTHR42941:SF1">
    <property type="entry name" value="SLL1037 PROTEIN"/>
    <property type="match status" value="1"/>
</dbReference>
<proteinExistence type="predicted"/>
<dbReference type="RefSeq" id="WP_115466244.1">
    <property type="nucleotide sequence ID" value="NZ_QKRA01000001.1"/>
</dbReference>